<protein>
    <submittedName>
        <fullName evidence="2">Uncharacterized protein</fullName>
    </submittedName>
</protein>
<dbReference type="Proteomes" id="UP001215280">
    <property type="component" value="Unassembled WGS sequence"/>
</dbReference>
<dbReference type="AlphaFoldDB" id="A0AAD7I2Y5"/>
<name>A0AAD7I2Y5_9AGAR</name>
<organism evidence="2 3">
    <name type="scientific">Mycena maculata</name>
    <dbReference type="NCBI Taxonomy" id="230809"/>
    <lineage>
        <taxon>Eukaryota</taxon>
        <taxon>Fungi</taxon>
        <taxon>Dikarya</taxon>
        <taxon>Basidiomycota</taxon>
        <taxon>Agaricomycotina</taxon>
        <taxon>Agaricomycetes</taxon>
        <taxon>Agaricomycetidae</taxon>
        <taxon>Agaricales</taxon>
        <taxon>Marasmiineae</taxon>
        <taxon>Mycenaceae</taxon>
        <taxon>Mycena</taxon>
    </lineage>
</organism>
<feature type="region of interest" description="Disordered" evidence="1">
    <location>
        <begin position="133"/>
        <end position="183"/>
    </location>
</feature>
<reference evidence="2" key="1">
    <citation type="submission" date="2023-03" db="EMBL/GenBank/DDBJ databases">
        <title>Massive genome expansion in bonnet fungi (Mycena s.s.) driven by repeated elements and novel gene families across ecological guilds.</title>
        <authorList>
            <consortium name="Lawrence Berkeley National Laboratory"/>
            <person name="Harder C.B."/>
            <person name="Miyauchi S."/>
            <person name="Viragh M."/>
            <person name="Kuo A."/>
            <person name="Thoen E."/>
            <person name="Andreopoulos B."/>
            <person name="Lu D."/>
            <person name="Skrede I."/>
            <person name="Drula E."/>
            <person name="Henrissat B."/>
            <person name="Morin E."/>
            <person name="Kohler A."/>
            <person name="Barry K."/>
            <person name="LaButti K."/>
            <person name="Morin E."/>
            <person name="Salamov A."/>
            <person name="Lipzen A."/>
            <person name="Mereny Z."/>
            <person name="Hegedus B."/>
            <person name="Baldrian P."/>
            <person name="Stursova M."/>
            <person name="Weitz H."/>
            <person name="Taylor A."/>
            <person name="Grigoriev I.V."/>
            <person name="Nagy L.G."/>
            <person name="Martin F."/>
            <person name="Kauserud H."/>
        </authorList>
    </citation>
    <scope>NUCLEOTIDE SEQUENCE</scope>
    <source>
        <strain evidence="2">CBHHK188m</strain>
    </source>
</reference>
<evidence type="ECO:0000313" key="2">
    <source>
        <dbReference type="EMBL" id="KAJ7733236.1"/>
    </source>
</evidence>
<feature type="compositionally biased region" description="Basic and acidic residues" evidence="1">
    <location>
        <begin position="169"/>
        <end position="183"/>
    </location>
</feature>
<keyword evidence="3" id="KW-1185">Reference proteome</keyword>
<sequence>MVQDLKVNERDPPALHKDLVKCVNKYGMSFEAVCPSTQIKKEMPLWYHPGADHRKRQLNNGEKADCMQKNHSVQTVGDGLNLTRRLDDPEHENLDSCECNDCEEDRTVYDCENPHSCAAAAASRLRQILPEWLPTPGADETPVPEDDTDRLPPTKSISSLAQGLRMMTKRADEPKVRPDPVVR</sequence>
<accession>A0AAD7I2Y5</accession>
<proteinExistence type="predicted"/>
<gene>
    <name evidence="2" type="ORF">DFH07DRAFT_754988</name>
</gene>
<evidence type="ECO:0000256" key="1">
    <source>
        <dbReference type="SAM" id="MobiDB-lite"/>
    </source>
</evidence>
<dbReference type="EMBL" id="JARJLG010000169">
    <property type="protein sequence ID" value="KAJ7733236.1"/>
    <property type="molecule type" value="Genomic_DNA"/>
</dbReference>
<comment type="caution">
    <text evidence="2">The sequence shown here is derived from an EMBL/GenBank/DDBJ whole genome shotgun (WGS) entry which is preliminary data.</text>
</comment>
<evidence type="ECO:0000313" key="3">
    <source>
        <dbReference type="Proteomes" id="UP001215280"/>
    </source>
</evidence>